<evidence type="ECO:0000313" key="2">
    <source>
        <dbReference type="EMBL" id="TKS00392.1"/>
    </source>
</evidence>
<proteinExistence type="predicted"/>
<organism evidence="2">
    <name type="scientific">Populus alba</name>
    <name type="common">White poplar</name>
    <dbReference type="NCBI Taxonomy" id="43335"/>
    <lineage>
        <taxon>Eukaryota</taxon>
        <taxon>Viridiplantae</taxon>
        <taxon>Streptophyta</taxon>
        <taxon>Embryophyta</taxon>
        <taxon>Tracheophyta</taxon>
        <taxon>Spermatophyta</taxon>
        <taxon>Magnoliopsida</taxon>
        <taxon>eudicotyledons</taxon>
        <taxon>Gunneridae</taxon>
        <taxon>Pentapetalae</taxon>
        <taxon>rosids</taxon>
        <taxon>fabids</taxon>
        <taxon>Malpighiales</taxon>
        <taxon>Salicaceae</taxon>
        <taxon>Saliceae</taxon>
        <taxon>Populus</taxon>
    </lineage>
</organism>
<dbReference type="AlphaFoldDB" id="A0A4U5PUG4"/>
<dbReference type="PANTHER" id="PTHR47584">
    <property type="match status" value="1"/>
</dbReference>
<dbReference type="InterPro" id="IPR045026">
    <property type="entry name" value="LIMYB"/>
</dbReference>
<dbReference type="Pfam" id="PF12776">
    <property type="entry name" value="Myb_DNA-bind_3"/>
    <property type="match status" value="1"/>
</dbReference>
<dbReference type="InterPro" id="IPR024752">
    <property type="entry name" value="Myb/SANT-like_dom"/>
</dbReference>
<evidence type="ECO:0000259" key="1">
    <source>
        <dbReference type="Pfam" id="PF12776"/>
    </source>
</evidence>
<dbReference type="STRING" id="43335.A0A4U5PUG4"/>
<dbReference type="EMBL" id="RCHU01000605">
    <property type="protein sequence ID" value="TKS00392.1"/>
    <property type="molecule type" value="Genomic_DNA"/>
</dbReference>
<reference evidence="2" key="1">
    <citation type="submission" date="2018-10" db="EMBL/GenBank/DDBJ databases">
        <title>Population genomic analysis revealed the cold adaptation of white poplar.</title>
        <authorList>
            <person name="Liu Y.-J."/>
        </authorList>
    </citation>
    <scope>NUCLEOTIDE SEQUENCE [LARGE SCALE GENOMIC DNA]</scope>
    <source>
        <strain evidence="2">PAL-ZL1</strain>
    </source>
</reference>
<sequence>MVVNFRARGISRADTLLHSPPSGSSYLAPLHVLEAYSVLHHSPPFSTIWIILYLHQSKFLKMGGHNNVITGEDMRWPEKNEDAFLAILFERVKRHPNGTPSFKQVDWNEIDEELFSVIGQKYGAERLQGKYNRLRLKHRQFSDLISHTGVTYSSSSNQVYATEEVWKMFKKKHKNYITFKSKGCRNYEMLGQIFNNSSTHHASTQLPLNSDGNHQNEEQFFSQGVHVIEGEKSCAGSSRGKRPIDDYLAGCNCVNKEAKLEKFDFCLEILASSLSARAERDLAKAKMYKEMPHQATSAPYSIDECMDELENLDDVSDTSYIKALEKFKDPDWRIMFVKMSLVRKKSWLKSLE</sequence>
<dbReference type="PANTHER" id="PTHR47584:SF14">
    <property type="entry name" value="L10-INTERACTING MYB DOMAIN-CONTAINING PROTEIN-LIKE"/>
    <property type="match status" value="1"/>
</dbReference>
<comment type="caution">
    <text evidence="2">The sequence shown here is derived from an EMBL/GenBank/DDBJ whole genome shotgun (WGS) entry which is preliminary data.</text>
</comment>
<feature type="domain" description="Myb/SANT-like" evidence="1">
    <location>
        <begin position="75"/>
        <end position="168"/>
    </location>
</feature>
<protein>
    <recommendedName>
        <fullName evidence="1">Myb/SANT-like domain-containing protein</fullName>
    </recommendedName>
</protein>
<gene>
    <name evidence="2" type="ORF">D5086_0000182560</name>
</gene>
<name>A0A4U5PUG4_POPAL</name>
<accession>A0A4U5PUG4</accession>